<keyword evidence="1" id="KW-0732">Signal</keyword>
<dbReference type="Proteomes" id="UP000650424">
    <property type="component" value="Unassembled WGS sequence"/>
</dbReference>
<evidence type="ECO:0000256" key="1">
    <source>
        <dbReference type="SAM" id="SignalP"/>
    </source>
</evidence>
<reference evidence="2 3" key="1">
    <citation type="submission" date="2020-08" db="EMBL/GenBank/DDBJ databases">
        <title>Novel species isolated from subtropical streams in China.</title>
        <authorList>
            <person name="Lu H."/>
        </authorList>
    </citation>
    <scope>NUCLEOTIDE SEQUENCE [LARGE SCALE GENOMIC DNA]</scope>
    <source>
        <strain evidence="2 3">CY18W</strain>
    </source>
</reference>
<protein>
    <recommendedName>
        <fullName evidence="4">VCBS repeat-containing protein</fullName>
    </recommendedName>
</protein>
<evidence type="ECO:0000313" key="2">
    <source>
        <dbReference type="EMBL" id="MBC3919128.1"/>
    </source>
</evidence>
<sequence length="225" mass="24658">MSLSRLSILTLCGTLCAACCGSAIAADILELQDYHASEAKTDSKGPWLGLQQADHGWRLVTVKPHFKKIPDPITKSGIRVSANISNARMILSAPGLKPGAVVLSDEAKVVNGSIDEEFELSTLPPLGQERLMHLQGNEYHLQNREGRIYLELNGVAQYLFDYTENKEDNNAKIIWVGDLDHDGKLDFIFDASSQYNVTELRLYLSGGAAKGELLKLVAQRKSTGC</sequence>
<dbReference type="EMBL" id="JACOGF010000008">
    <property type="protein sequence ID" value="MBC3919128.1"/>
    <property type="molecule type" value="Genomic_DNA"/>
</dbReference>
<feature type="signal peptide" evidence="1">
    <location>
        <begin position="1"/>
        <end position="25"/>
    </location>
</feature>
<accession>A0ABR6ZTG1</accession>
<comment type="caution">
    <text evidence="2">The sequence shown here is derived from an EMBL/GenBank/DDBJ whole genome shotgun (WGS) entry which is preliminary data.</text>
</comment>
<evidence type="ECO:0008006" key="4">
    <source>
        <dbReference type="Google" id="ProtNLM"/>
    </source>
</evidence>
<evidence type="ECO:0000313" key="3">
    <source>
        <dbReference type="Proteomes" id="UP000650424"/>
    </source>
</evidence>
<gene>
    <name evidence="2" type="ORF">H8L32_16675</name>
</gene>
<name>A0ABR6ZTG1_9BURK</name>
<dbReference type="RefSeq" id="WP_186948392.1">
    <property type="nucleotide sequence ID" value="NZ_JACOGF010000008.1"/>
</dbReference>
<organism evidence="2 3">
    <name type="scientific">Undibacterium hunanense</name>
    <dbReference type="NCBI Taxonomy" id="2762292"/>
    <lineage>
        <taxon>Bacteria</taxon>
        <taxon>Pseudomonadati</taxon>
        <taxon>Pseudomonadota</taxon>
        <taxon>Betaproteobacteria</taxon>
        <taxon>Burkholderiales</taxon>
        <taxon>Oxalobacteraceae</taxon>
        <taxon>Undibacterium</taxon>
    </lineage>
</organism>
<feature type="chain" id="PRO_5045478750" description="VCBS repeat-containing protein" evidence="1">
    <location>
        <begin position="26"/>
        <end position="225"/>
    </location>
</feature>
<keyword evidence="3" id="KW-1185">Reference proteome</keyword>
<proteinExistence type="predicted"/>